<evidence type="ECO:0000313" key="2">
    <source>
        <dbReference type="Proteomes" id="UP000789901"/>
    </source>
</evidence>
<protein>
    <submittedName>
        <fullName evidence="1">21331_t:CDS:1</fullName>
    </submittedName>
</protein>
<dbReference type="EMBL" id="CAJVQB010005907">
    <property type="protein sequence ID" value="CAG8672852.1"/>
    <property type="molecule type" value="Genomic_DNA"/>
</dbReference>
<proteinExistence type="predicted"/>
<reference evidence="1 2" key="1">
    <citation type="submission" date="2021-06" db="EMBL/GenBank/DDBJ databases">
        <authorList>
            <person name="Kallberg Y."/>
            <person name="Tangrot J."/>
            <person name="Rosling A."/>
        </authorList>
    </citation>
    <scope>NUCLEOTIDE SEQUENCE [LARGE SCALE GENOMIC DNA]</scope>
    <source>
        <strain evidence="1 2">120-4 pot B 10/14</strain>
    </source>
</reference>
<name>A0ABN7UTK6_GIGMA</name>
<gene>
    <name evidence="1" type="ORF">GMARGA_LOCUS10521</name>
</gene>
<accession>A0ABN7UTK6</accession>
<evidence type="ECO:0000313" key="1">
    <source>
        <dbReference type="EMBL" id="CAG8672852.1"/>
    </source>
</evidence>
<dbReference type="Proteomes" id="UP000789901">
    <property type="component" value="Unassembled WGS sequence"/>
</dbReference>
<organism evidence="1 2">
    <name type="scientific">Gigaspora margarita</name>
    <dbReference type="NCBI Taxonomy" id="4874"/>
    <lineage>
        <taxon>Eukaryota</taxon>
        <taxon>Fungi</taxon>
        <taxon>Fungi incertae sedis</taxon>
        <taxon>Mucoromycota</taxon>
        <taxon>Glomeromycotina</taxon>
        <taxon>Glomeromycetes</taxon>
        <taxon>Diversisporales</taxon>
        <taxon>Gigasporaceae</taxon>
        <taxon>Gigaspora</taxon>
    </lineage>
</organism>
<sequence>EWLNIIENKNEFIGEIIVELDKKSNIIVNESENKIEKQLLGGWFDFIENESRIKKQFLESDEISKNFSALTEKLNNIYTSKPYNITEICARLSKMEKKNKLLHCANFQVAAIY</sequence>
<keyword evidence="2" id="KW-1185">Reference proteome</keyword>
<feature type="non-terminal residue" evidence="1">
    <location>
        <position position="1"/>
    </location>
</feature>
<comment type="caution">
    <text evidence="1">The sequence shown here is derived from an EMBL/GenBank/DDBJ whole genome shotgun (WGS) entry which is preliminary data.</text>
</comment>